<dbReference type="GO" id="GO:0000724">
    <property type="term" value="P:double-strand break repair via homologous recombination"/>
    <property type="evidence" value="ECO:0007669"/>
    <property type="project" value="InterPro"/>
</dbReference>
<evidence type="ECO:0000256" key="8">
    <source>
        <dbReference type="ARBA" id="ARBA00022786"/>
    </source>
</evidence>
<dbReference type="GO" id="GO:0005634">
    <property type="term" value="C:nucleus"/>
    <property type="evidence" value="ECO:0007669"/>
    <property type="project" value="UniProtKB-SubCell"/>
</dbReference>
<dbReference type="SUPFAM" id="SSF57850">
    <property type="entry name" value="RING/U-box"/>
    <property type="match status" value="1"/>
</dbReference>
<keyword evidence="8" id="KW-0833">Ubl conjugation pathway</keyword>
<feature type="domain" description="SP-RING-type" evidence="14">
    <location>
        <begin position="151"/>
        <end position="237"/>
    </location>
</feature>
<dbReference type="GO" id="GO:0061665">
    <property type="term" value="F:SUMO ligase activity"/>
    <property type="evidence" value="ECO:0007669"/>
    <property type="project" value="TreeGrafter"/>
</dbReference>
<dbReference type="Pfam" id="PF11789">
    <property type="entry name" value="zf-Nse"/>
    <property type="match status" value="1"/>
</dbReference>
<evidence type="ECO:0000256" key="11">
    <source>
        <dbReference type="ARBA" id="ARBA00031731"/>
    </source>
</evidence>
<dbReference type="GO" id="GO:0030915">
    <property type="term" value="C:Smc5-Smc6 complex"/>
    <property type="evidence" value="ECO:0007669"/>
    <property type="project" value="InterPro"/>
</dbReference>
<comment type="pathway">
    <text evidence="2">Protein modification; protein sumoylation.</text>
</comment>
<proteinExistence type="inferred from homology"/>
<keyword evidence="7 13" id="KW-0863">Zinc-finger</keyword>
<keyword evidence="5" id="KW-0808">Transferase</keyword>
<evidence type="ECO:0000313" key="15">
    <source>
        <dbReference type="Ensembl" id="ENSOSIP00000011025.1"/>
    </source>
</evidence>
<dbReference type="Ensembl" id="ENSOSIT00000011712.1">
    <property type="protein sequence ID" value="ENSOSIP00000011025.1"/>
    <property type="gene ID" value="ENSOSIG00000006649.1"/>
</dbReference>
<dbReference type="GO" id="GO:0008270">
    <property type="term" value="F:zinc ion binding"/>
    <property type="evidence" value="ECO:0007669"/>
    <property type="project" value="UniProtKB-KW"/>
</dbReference>
<dbReference type="InterPro" id="IPR013083">
    <property type="entry name" value="Znf_RING/FYVE/PHD"/>
</dbReference>
<dbReference type="CDD" id="cd16651">
    <property type="entry name" value="SPL-RING_NSE2"/>
    <property type="match status" value="1"/>
</dbReference>
<dbReference type="GO" id="GO:0016925">
    <property type="term" value="P:protein sumoylation"/>
    <property type="evidence" value="ECO:0007669"/>
    <property type="project" value="UniProtKB-UniPathway"/>
</dbReference>
<dbReference type="PANTHER" id="PTHR21330">
    <property type="entry name" value="E3 SUMO-PROTEIN LIGASE NSE2"/>
    <property type="match status" value="1"/>
</dbReference>
<evidence type="ECO:0000256" key="5">
    <source>
        <dbReference type="ARBA" id="ARBA00022679"/>
    </source>
</evidence>
<dbReference type="Gene3D" id="3.30.40.10">
    <property type="entry name" value="Zinc/RING finger domain, C3HC4 (zinc finger)"/>
    <property type="match status" value="1"/>
</dbReference>
<dbReference type="AlphaFoldDB" id="A0A8C7XBF3"/>
<keyword evidence="10" id="KW-0539">Nucleus</keyword>
<accession>A0A8C7XBF3</accession>
<dbReference type="InterPro" id="IPR026846">
    <property type="entry name" value="Nse2(Mms21)"/>
</dbReference>
<organism evidence="15 16">
    <name type="scientific">Oryzias sinensis</name>
    <name type="common">Chinese medaka</name>
    <dbReference type="NCBI Taxonomy" id="183150"/>
    <lineage>
        <taxon>Eukaryota</taxon>
        <taxon>Metazoa</taxon>
        <taxon>Chordata</taxon>
        <taxon>Craniata</taxon>
        <taxon>Vertebrata</taxon>
        <taxon>Euteleostomi</taxon>
        <taxon>Actinopterygii</taxon>
        <taxon>Neopterygii</taxon>
        <taxon>Teleostei</taxon>
        <taxon>Neoteleostei</taxon>
        <taxon>Acanthomorphata</taxon>
        <taxon>Ovalentaria</taxon>
        <taxon>Atherinomorphae</taxon>
        <taxon>Beloniformes</taxon>
        <taxon>Adrianichthyidae</taxon>
        <taxon>Oryziinae</taxon>
        <taxon>Oryzias</taxon>
    </lineage>
</organism>
<evidence type="ECO:0000256" key="12">
    <source>
        <dbReference type="ARBA" id="ARBA00032533"/>
    </source>
</evidence>
<dbReference type="Proteomes" id="UP000694383">
    <property type="component" value="Unplaced"/>
</dbReference>
<evidence type="ECO:0000256" key="9">
    <source>
        <dbReference type="ARBA" id="ARBA00022833"/>
    </source>
</evidence>
<comment type="similarity">
    <text evidence="3">Belongs to the NSE2 family.</text>
</comment>
<dbReference type="UniPathway" id="UPA00886"/>
<reference evidence="15" key="2">
    <citation type="submission" date="2025-09" db="UniProtKB">
        <authorList>
            <consortium name="Ensembl"/>
        </authorList>
    </citation>
    <scope>IDENTIFICATION</scope>
</reference>
<evidence type="ECO:0000256" key="3">
    <source>
        <dbReference type="ARBA" id="ARBA00008212"/>
    </source>
</evidence>
<dbReference type="GeneTree" id="ENSGT00940000164859"/>
<keyword evidence="6" id="KW-0479">Metal-binding</keyword>
<dbReference type="PANTHER" id="PTHR21330:SF1">
    <property type="entry name" value="E3 SUMO-PROTEIN LIGASE NSE2"/>
    <property type="match status" value="1"/>
</dbReference>
<evidence type="ECO:0000256" key="4">
    <source>
        <dbReference type="ARBA" id="ARBA00020923"/>
    </source>
</evidence>
<evidence type="ECO:0000256" key="13">
    <source>
        <dbReference type="PROSITE-ProRule" id="PRU00452"/>
    </source>
</evidence>
<evidence type="ECO:0000256" key="10">
    <source>
        <dbReference type="ARBA" id="ARBA00023242"/>
    </source>
</evidence>
<name>A0A8C7XBF3_9TELE</name>
<dbReference type="PROSITE" id="PS51044">
    <property type="entry name" value="ZF_SP_RING"/>
    <property type="match status" value="1"/>
</dbReference>
<keyword evidence="16" id="KW-1185">Reference proteome</keyword>
<protein>
    <recommendedName>
        <fullName evidence="4">E3 SUMO-protein ligase NSE2</fullName>
    </recommendedName>
    <alternativeName>
        <fullName evidence="11">E3 SUMO-protein transferase NSE2</fullName>
    </alternativeName>
    <alternativeName>
        <fullName evidence="12">Non-structural maintenance of chromosomes element 2 homolog</fullName>
    </alternativeName>
</protein>
<evidence type="ECO:0000256" key="1">
    <source>
        <dbReference type="ARBA" id="ARBA00004123"/>
    </source>
</evidence>
<evidence type="ECO:0000256" key="6">
    <source>
        <dbReference type="ARBA" id="ARBA00022723"/>
    </source>
</evidence>
<evidence type="ECO:0000256" key="2">
    <source>
        <dbReference type="ARBA" id="ARBA00004718"/>
    </source>
</evidence>
<evidence type="ECO:0000259" key="14">
    <source>
        <dbReference type="PROSITE" id="PS51044"/>
    </source>
</evidence>
<sequence>VHLMLNQKHFHTNILCAVNGALSNLKSCLADIATGMDIVTDVAIDVVESQGKHSEPASFSLETMILDCAKLDREINIFIDIAKEVTSEVNAQQPEALFGLSDKVKEQFSERIARLSDDEIHSHQKVAAFKDSIGNASKQTNQKSAENTEEFDEDIAVTQSQVNFTCPLTQVEMLKPVKNKKCNHYYDESAILDLIKTKRNLKKKCRCPVVGCENTDVKESDLVLDQILRRRIQNQKKKNSKN</sequence>
<evidence type="ECO:0000256" key="7">
    <source>
        <dbReference type="ARBA" id="ARBA00022771"/>
    </source>
</evidence>
<evidence type="ECO:0000313" key="16">
    <source>
        <dbReference type="Proteomes" id="UP000694383"/>
    </source>
</evidence>
<dbReference type="InterPro" id="IPR004181">
    <property type="entry name" value="Znf_MIZ"/>
</dbReference>
<reference evidence="15" key="1">
    <citation type="submission" date="2025-08" db="UniProtKB">
        <authorList>
            <consortium name="Ensembl"/>
        </authorList>
    </citation>
    <scope>IDENTIFICATION</scope>
</reference>
<keyword evidence="9" id="KW-0862">Zinc</keyword>
<comment type="subcellular location">
    <subcellularLocation>
        <location evidence="1">Nucleus</location>
    </subcellularLocation>
</comment>